<evidence type="ECO:0000313" key="4">
    <source>
        <dbReference type="Proteomes" id="UP000053237"/>
    </source>
</evidence>
<feature type="region of interest" description="Disordered" evidence="1">
    <location>
        <begin position="767"/>
        <end position="807"/>
    </location>
</feature>
<reference evidence="3 4" key="1">
    <citation type="submission" date="2012-05" db="EMBL/GenBank/DDBJ databases">
        <title>Recombination and specialization in a pathogen metapopulation.</title>
        <authorList>
            <person name="Gardiner A."/>
            <person name="Kemen E."/>
            <person name="Schultz-Larsen T."/>
            <person name="MacLean D."/>
            <person name="Van Oosterhout C."/>
            <person name="Jones J.D.G."/>
        </authorList>
    </citation>
    <scope>NUCLEOTIDE SEQUENCE [LARGE SCALE GENOMIC DNA]</scope>
    <source>
        <strain evidence="3 4">Ac Nc2</strain>
    </source>
</reference>
<protein>
    <recommendedName>
        <fullName evidence="2">CFA20 domain-containing protein</fullName>
    </recommendedName>
</protein>
<feature type="domain" description="CFA20" evidence="2">
    <location>
        <begin position="12"/>
        <end position="177"/>
    </location>
</feature>
<feature type="compositionally biased region" description="Polar residues" evidence="1">
    <location>
        <begin position="722"/>
        <end position="741"/>
    </location>
</feature>
<feature type="region of interest" description="Disordered" evidence="1">
    <location>
        <begin position="321"/>
        <end position="349"/>
    </location>
</feature>
<dbReference type="PANTHER" id="PTHR12458">
    <property type="entry name" value="ORF PROTEIN"/>
    <property type="match status" value="1"/>
</dbReference>
<feature type="region of interest" description="Disordered" evidence="1">
    <location>
        <begin position="545"/>
        <end position="580"/>
    </location>
</feature>
<keyword evidence="4" id="KW-1185">Reference proteome</keyword>
<evidence type="ECO:0000313" key="3">
    <source>
        <dbReference type="EMBL" id="CCI44200.1"/>
    </source>
</evidence>
<feature type="compositionally biased region" description="Polar residues" evidence="1">
    <location>
        <begin position="767"/>
        <end position="786"/>
    </location>
</feature>
<dbReference type="InterPro" id="IPR007714">
    <property type="entry name" value="CFA20_dom"/>
</dbReference>
<sequence length="856" mass="95818">MMSNPFFQGSDHIELLSAQGRTSAENWKCKGRVIKSFDKRIKSNAFHLEGNSDTHIQFPKDTKFGTAVFMQRFLLFQILVPYTRSLCIEIGFSDFQRNRRRLIVSSAFRDFVHNPLHAQIPLSSKVPRDTWMNLVFDMSYLVINSFDYPQDSVDCFKSIDTISISGACHLRRIFTMKDAPRPTDMSFCDGKVARHADIRDIPKQFLYTTTTPSTHHDIPKWKGMGGDGYLVPTEYLMFESASSSQTISSCLKIQSKCTDKTRMVKRESSSRKKPLQNNLHEKSRQSRHQLAPKAKEIEIPMTNSSPILIRRASLLKRQSLVEGHRSNQDTHEVASSMESTQAASPTQSDKLEFVQPLGEDPSHNDNSKLVRPALKEKVHSDGITSSLEGYGGRQEDEASGMQKSQENPPSSTDSAIKSLKSIQLNQNIDMESAVAKRESVESEKADKRQRIMSEIRDTLEGLSCTTTPDKLSTSKASYASQLLASNTHEFANNEGLASSPRTIFQTGNDVDSETIASESSTIKGDLSDRLVSLSKEWFTIEDEHEKQAATPLKESLSAPAEDVSKPHASSPLDQNSPLDKKTDQNFSYFLQNPHLRVDYSVPTLRAHISSPVRAKSANFDDRIASLLVNALRPKRGSALYNSLLQDRKIEPEQCGTRLNDKYAETGLQKDCTSDENSKETDDDEEELSLDLSADLAALTESQPIQPSDSETRDESDRGDLANTVSTGSGDHATEPNTTASKSMDEDLDVEVDMSFSFDDQLHERINTQSIESDNQTRALPQETSPVSWPDSCSVDQRSEPRSSSNKERLAHLLASTEWSVMKPKDAIAPNQSVELVYDPILRCYHDPVENKYYALK</sequence>
<name>A0A024GCC3_9STRA</name>
<dbReference type="Proteomes" id="UP000053237">
    <property type="component" value="Unassembled WGS sequence"/>
</dbReference>
<feature type="compositionally biased region" description="Basic and acidic residues" evidence="1">
    <location>
        <begin position="322"/>
        <end position="332"/>
    </location>
</feature>
<dbReference type="InterPro" id="IPR040441">
    <property type="entry name" value="CFA20/CFAP20DC"/>
</dbReference>
<feature type="compositionally biased region" description="Polar residues" evidence="1">
    <location>
        <begin position="401"/>
        <end position="414"/>
    </location>
</feature>
<feature type="region of interest" description="Disordered" evidence="1">
    <location>
        <begin position="373"/>
        <end position="414"/>
    </location>
</feature>
<organism evidence="3 4">
    <name type="scientific">Albugo candida</name>
    <dbReference type="NCBI Taxonomy" id="65357"/>
    <lineage>
        <taxon>Eukaryota</taxon>
        <taxon>Sar</taxon>
        <taxon>Stramenopiles</taxon>
        <taxon>Oomycota</taxon>
        <taxon>Peronosporomycetes</taxon>
        <taxon>Albuginales</taxon>
        <taxon>Albuginaceae</taxon>
        <taxon>Albugo</taxon>
    </lineage>
</organism>
<dbReference type="InParanoid" id="A0A024GCC3"/>
<feature type="compositionally biased region" description="Basic and acidic residues" evidence="1">
    <location>
        <begin position="261"/>
        <end position="270"/>
    </location>
</feature>
<dbReference type="EMBL" id="CAIX01000064">
    <property type="protein sequence ID" value="CCI44200.1"/>
    <property type="molecule type" value="Genomic_DNA"/>
</dbReference>
<dbReference type="STRING" id="65357.A0A024GCC3"/>
<gene>
    <name evidence="3" type="ORF">BN9_049840</name>
</gene>
<proteinExistence type="predicted"/>
<feature type="compositionally biased region" description="Basic and acidic residues" evidence="1">
    <location>
        <begin position="709"/>
        <end position="719"/>
    </location>
</feature>
<feature type="compositionally biased region" description="Low complexity" evidence="1">
    <location>
        <begin position="689"/>
        <end position="701"/>
    </location>
</feature>
<feature type="region of interest" description="Disordered" evidence="1">
    <location>
        <begin position="666"/>
        <end position="745"/>
    </location>
</feature>
<evidence type="ECO:0000259" key="2">
    <source>
        <dbReference type="Pfam" id="PF05018"/>
    </source>
</evidence>
<evidence type="ECO:0000256" key="1">
    <source>
        <dbReference type="SAM" id="MobiDB-lite"/>
    </source>
</evidence>
<feature type="compositionally biased region" description="Basic and acidic residues" evidence="1">
    <location>
        <begin position="796"/>
        <end position="807"/>
    </location>
</feature>
<dbReference type="AlphaFoldDB" id="A0A024GCC3"/>
<dbReference type="OrthoDB" id="10261083at2759"/>
<feature type="compositionally biased region" description="Polar residues" evidence="1">
    <location>
        <begin position="336"/>
        <end position="348"/>
    </location>
</feature>
<dbReference type="Pfam" id="PF05018">
    <property type="entry name" value="CFA20_dom"/>
    <property type="match status" value="1"/>
</dbReference>
<accession>A0A024GCC3</accession>
<comment type="caution">
    <text evidence="3">The sequence shown here is derived from an EMBL/GenBank/DDBJ whole genome shotgun (WGS) entry which is preliminary data.</text>
</comment>
<feature type="region of interest" description="Disordered" evidence="1">
    <location>
        <begin position="261"/>
        <end position="298"/>
    </location>
</feature>